<reference evidence="1 2" key="1">
    <citation type="submission" date="2018-07" db="EMBL/GenBank/DDBJ databases">
        <title>Genomic Encyclopedia of Type Strains, Phase III (KMG-III): the genomes of soil and plant-associated and newly described type strains.</title>
        <authorList>
            <person name="Whitman W."/>
        </authorList>
    </citation>
    <scope>NUCLEOTIDE SEQUENCE [LARGE SCALE GENOMIC DNA]</scope>
    <source>
        <strain evidence="1 2">CECT 7287</strain>
    </source>
</reference>
<protein>
    <submittedName>
        <fullName evidence="1">Uncharacterized protein</fullName>
    </submittedName>
</protein>
<gene>
    <name evidence="1" type="ORF">DFP98_1137</name>
</gene>
<dbReference type="EMBL" id="QRDZ01000013">
    <property type="protein sequence ID" value="RED75947.1"/>
    <property type="molecule type" value="Genomic_DNA"/>
</dbReference>
<comment type="caution">
    <text evidence="1">The sequence shown here is derived from an EMBL/GenBank/DDBJ whole genome shotgun (WGS) entry which is preliminary data.</text>
</comment>
<dbReference type="RefSeq" id="WP_116061761.1">
    <property type="nucleotide sequence ID" value="NZ_QRDZ01000013.1"/>
</dbReference>
<sequence>MNVLAFVEELESVKIDSPKNLIRIEQGLALLDDLLFLRKPVIQELSAFHTVSLEHMEELYEELRYFYTIDNDEDFYELFNAYCPIMDLNRTHGMSKIFSDSKPHGIRKRRLI</sequence>
<name>A0A3D9JQX1_9BACL</name>
<dbReference type="Proteomes" id="UP000256977">
    <property type="component" value="Unassembled WGS sequence"/>
</dbReference>
<accession>A0A3D9JQX1</accession>
<dbReference type="OrthoDB" id="9879333at2"/>
<keyword evidence="2" id="KW-1185">Reference proteome</keyword>
<organism evidence="1 2">
    <name type="scientific">Cohnella phaseoli</name>
    <dbReference type="NCBI Taxonomy" id="456490"/>
    <lineage>
        <taxon>Bacteria</taxon>
        <taxon>Bacillati</taxon>
        <taxon>Bacillota</taxon>
        <taxon>Bacilli</taxon>
        <taxon>Bacillales</taxon>
        <taxon>Paenibacillaceae</taxon>
        <taxon>Cohnella</taxon>
    </lineage>
</organism>
<proteinExistence type="predicted"/>
<evidence type="ECO:0000313" key="2">
    <source>
        <dbReference type="Proteomes" id="UP000256977"/>
    </source>
</evidence>
<evidence type="ECO:0000313" key="1">
    <source>
        <dbReference type="EMBL" id="RED75947.1"/>
    </source>
</evidence>
<dbReference type="AlphaFoldDB" id="A0A3D9JQX1"/>